<evidence type="ECO:0000313" key="10">
    <source>
        <dbReference type="EMBL" id="KWV56185.1"/>
    </source>
</evidence>
<feature type="binding site" evidence="9">
    <location>
        <position position="100"/>
    </location>
    <ligand>
        <name>Mg(2+)</name>
        <dbReference type="ChEBI" id="CHEBI:18420"/>
    </ligand>
</feature>
<comment type="subunit">
    <text evidence="9">Homodimer.</text>
</comment>
<dbReference type="SUPFAM" id="SSF52540">
    <property type="entry name" value="P-loop containing nucleoside triphosphate hydrolases"/>
    <property type="match status" value="1"/>
</dbReference>
<keyword evidence="6 9" id="KW-0067">ATP-binding</keyword>
<accession>A0A109JW37</accession>
<feature type="binding site" evidence="9">
    <location>
        <begin position="13"/>
        <end position="18"/>
    </location>
    <ligand>
        <name>ATP</name>
        <dbReference type="ChEBI" id="CHEBI:30616"/>
    </ligand>
</feature>
<comment type="catalytic activity">
    <reaction evidence="9">
        <text>(7R,8S)-7,8-diammoniononanoate + CO2 + ATP = (4R,5S)-dethiobiotin + ADP + phosphate + 3 H(+)</text>
        <dbReference type="Rhea" id="RHEA:15805"/>
        <dbReference type="ChEBI" id="CHEBI:15378"/>
        <dbReference type="ChEBI" id="CHEBI:16526"/>
        <dbReference type="ChEBI" id="CHEBI:30616"/>
        <dbReference type="ChEBI" id="CHEBI:43474"/>
        <dbReference type="ChEBI" id="CHEBI:149469"/>
        <dbReference type="ChEBI" id="CHEBI:149473"/>
        <dbReference type="ChEBI" id="CHEBI:456216"/>
        <dbReference type="EC" id="6.3.3.3"/>
    </reaction>
</comment>
<feature type="binding site" evidence="9">
    <location>
        <position position="37"/>
    </location>
    <ligand>
        <name>substrate</name>
    </ligand>
</feature>
<keyword evidence="4 9" id="KW-0547">Nucleotide-binding</keyword>
<evidence type="ECO:0000313" key="11">
    <source>
        <dbReference type="Proteomes" id="UP000068164"/>
    </source>
</evidence>
<keyword evidence="1 9" id="KW-0963">Cytoplasm</keyword>
<keyword evidence="5 9" id="KW-0093">Biotin biosynthesis</keyword>
<evidence type="ECO:0000256" key="8">
    <source>
        <dbReference type="ARBA" id="ARBA00047386"/>
    </source>
</evidence>
<proteinExistence type="inferred from homology"/>
<dbReference type="EMBL" id="LNCD01000042">
    <property type="protein sequence ID" value="KWV56185.1"/>
    <property type="molecule type" value="Genomic_DNA"/>
</dbReference>
<dbReference type="UniPathway" id="UPA00078">
    <property type="reaction ID" value="UER00161"/>
</dbReference>
<dbReference type="InterPro" id="IPR004472">
    <property type="entry name" value="DTB_synth_BioD"/>
</dbReference>
<evidence type="ECO:0000256" key="4">
    <source>
        <dbReference type="ARBA" id="ARBA00022741"/>
    </source>
</evidence>
<dbReference type="Proteomes" id="UP000068164">
    <property type="component" value="Unassembled WGS sequence"/>
</dbReference>
<comment type="function">
    <text evidence="9">Catalyzes a mechanistically unusual reaction, the ATP-dependent insertion of CO2 between the N7 and N8 nitrogen atoms of 7,8-diaminopelargonic acid (DAPA, also called 7,8-diammoniononanoate) to form a ureido ring.</text>
</comment>
<comment type="subcellular location">
    <subcellularLocation>
        <location evidence="9">Cytoplasm</location>
    </subcellularLocation>
</comment>
<evidence type="ECO:0000256" key="5">
    <source>
        <dbReference type="ARBA" id="ARBA00022756"/>
    </source>
</evidence>
<dbReference type="GO" id="GO:0009102">
    <property type="term" value="P:biotin biosynthetic process"/>
    <property type="evidence" value="ECO:0007669"/>
    <property type="project" value="UniProtKB-UniRule"/>
</dbReference>
<comment type="similarity">
    <text evidence="9">Belongs to the dethiobiotin synthetase family.</text>
</comment>
<dbReference type="PIRSF" id="PIRSF006755">
    <property type="entry name" value="DTB_synth"/>
    <property type="match status" value="1"/>
</dbReference>
<feature type="active site" evidence="9">
    <location>
        <position position="33"/>
    </location>
</feature>
<dbReference type="Gene3D" id="3.40.50.300">
    <property type="entry name" value="P-loop containing nucleotide triphosphate hydrolases"/>
    <property type="match status" value="1"/>
</dbReference>
<dbReference type="Pfam" id="PF13500">
    <property type="entry name" value="AAA_26"/>
    <property type="match status" value="1"/>
</dbReference>
<dbReference type="CDD" id="cd03109">
    <property type="entry name" value="DTBS"/>
    <property type="match status" value="1"/>
</dbReference>
<dbReference type="PANTHER" id="PTHR43210">
    <property type="entry name" value="DETHIOBIOTIN SYNTHETASE"/>
    <property type="match status" value="1"/>
</dbReference>
<protein>
    <recommendedName>
        <fullName evidence="9">ATP-dependent dethiobiotin synthetase BioD</fullName>
        <ecNumber evidence="9">6.3.3.3</ecNumber>
    </recommendedName>
    <alternativeName>
        <fullName evidence="9">DTB synthetase</fullName>
        <shortName evidence="9">DTBS</shortName>
    </alternativeName>
    <alternativeName>
        <fullName evidence="9">Dethiobiotin synthase</fullName>
    </alternativeName>
</protein>
<keyword evidence="3 9" id="KW-0479">Metal-binding</keyword>
<comment type="caution">
    <text evidence="9">Lacks conserved residue(s) required for the propagation of feature annotation.</text>
</comment>
<reference evidence="10 11" key="1">
    <citation type="submission" date="2015-11" db="EMBL/GenBank/DDBJ databases">
        <title>Draft Genome Sequence of the Strain BR 10423 (Rhizobium sp.) isolated from nodules of Mimosa pudica.</title>
        <authorList>
            <person name="Barauna A.C."/>
            <person name="Zilli J.E."/>
            <person name="Simoes-Araujo J.L."/>
            <person name="Reis V.M."/>
            <person name="James E.K."/>
            <person name="Reis F.B.Jr."/>
            <person name="Rouws L.F."/>
            <person name="Passos S.R."/>
            <person name="Gois S.R."/>
        </authorList>
    </citation>
    <scope>NUCLEOTIDE SEQUENCE [LARGE SCALE GENOMIC DNA]</scope>
    <source>
        <strain evidence="10 11">BR10423</strain>
    </source>
</reference>
<dbReference type="AlphaFoldDB" id="A0A109JW37"/>
<feature type="binding site" evidence="9">
    <location>
        <position position="17"/>
    </location>
    <ligand>
        <name>Mg(2+)</name>
        <dbReference type="ChEBI" id="CHEBI:18420"/>
    </ligand>
</feature>
<feature type="binding site" evidence="9">
    <location>
        <position position="44"/>
    </location>
    <ligand>
        <name>ATP</name>
        <dbReference type="ChEBI" id="CHEBI:30616"/>
    </ligand>
</feature>
<name>A0A109JW37_9HYPH</name>
<dbReference type="PANTHER" id="PTHR43210:SF2">
    <property type="entry name" value="ATP-DEPENDENT DETHIOBIOTIN SYNTHETASE BIOD 2"/>
    <property type="match status" value="1"/>
</dbReference>
<keyword evidence="2 9" id="KW-0436">Ligase</keyword>
<evidence type="ECO:0000256" key="3">
    <source>
        <dbReference type="ARBA" id="ARBA00022723"/>
    </source>
</evidence>
<evidence type="ECO:0000256" key="7">
    <source>
        <dbReference type="ARBA" id="ARBA00022842"/>
    </source>
</evidence>
<dbReference type="GO" id="GO:0005829">
    <property type="term" value="C:cytosol"/>
    <property type="evidence" value="ECO:0007669"/>
    <property type="project" value="TreeGrafter"/>
</dbReference>
<evidence type="ECO:0000256" key="1">
    <source>
        <dbReference type="ARBA" id="ARBA00022490"/>
    </source>
</evidence>
<sequence>MTSRFVVTGTDTGIGKTVFAAALTCALKGHYWKPVQSGLDEETDAETVARLGNVPAERILPEAYRLKTPASPHHAAALDHVTIEPGALELPALPHSLVIEGAGGVLVPLTSGILFADIFARWQAPVILCARTSLGTINHTLLSVEALQRRCVPIFGIAFMGTENAETQRIIIHMSGARELGRLEPINPLTHDGLMAAFHRGFDVSVFRSSKS</sequence>
<keyword evidence="11" id="KW-1185">Reference proteome</keyword>
<dbReference type="GO" id="GO:0000287">
    <property type="term" value="F:magnesium ion binding"/>
    <property type="evidence" value="ECO:0007669"/>
    <property type="project" value="UniProtKB-UniRule"/>
</dbReference>
<dbReference type="GO" id="GO:0005524">
    <property type="term" value="F:ATP binding"/>
    <property type="evidence" value="ECO:0007669"/>
    <property type="project" value="UniProtKB-UniRule"/>
</dbReference>
<dbReference type="NCBIfam" id="TIGR00347">
    <property type="entry name" value="bioD"/>
    <property type="match status" value="1"/>
</dbReference>
<dbReference type="InterPro" id="IPR027417">
    <property type="entry name" value="P-loop_NTPase"/>
</dbReference>
<evidence type="ECO:0000256" key="9">
    <source>
        <dbReference type="HAMAP-Rule" id="MF_00336"/>
    </source>
</evidence>
<comment type="pathway">
    <text evidence="9">Cofactor biosynthesis; biotin biosynthesis; biotin from 7,8-diaminononanoate: step 1/2.</text>
</comment>
<feature type="binding site" evidence="9">
    <location>
        <position position="44"/>
    </location>
    <ligand>
        <name>Mg(2+)</name>
        <dbReference type="ChEBI" id="CHEBI:18420"/>
    </ligand>
</feature>
<evidence type="ECO:0000256" key="2">
    <source>
        <dbReference type="ARBA" id="ARBA00022598"/>
    </source>
</evidence>
<keyword evidence="7 9" id="KW-0460">Magnesium</keyword>
<comment type="caution">
    <text evidence="10">The sequence shown here is derived from an EMBL/GenBank/DDBJ whole genome shotgun (WGS) entry which is preliminary data.</text>
</comment>
<gene>
    <name evidence="9" type="primary">bioD</name>
    <name evidence="10" type="ORF">AS026_35270</name>
</gene>
<comment type="catalytic activity">
    <reaction evidence="8">
        <text>(7R,8S)-8-amino-7-(carboxyamino)nonanoate + ATP = (4R,5S)-dethiobiotin + ADP + phosphate + H(+)</text>
        <dbReference type="Rhea" id="RHEA:63684"/>
        <dbReference type="ChEBI" id="CHEBI:15378"/>
        <dbReference type="ChEBI" id="CHEBI:30616"/>
        <dbReference type="ChEBI" id="CHEBI:43474"/>
        <dbReference type="ChEBI" id="CHEBI:149470"/>
        <dbReference type="ChEBI" id="CHEBI:149473"/>
        <dbReference type="ChEBI" id="CHEBI:456216"/>
    </reaction>
</comment>
<dbReference type="RefSeq" id="WP_062369471.1">
    <property type="nucleotide sequence ID" value="NZ_LNCD01000042.1"/>
</dbReference>
<dbReference type="EC" id="6.3.3.3" evidence="9"/>
<dbReference type="HAMAP" id="MF_00336">
    <property type="entry name" value="BioD"/>
    <property type="match status" value="1"/>
</dbReference>
<comment type="cofactor">
    <cofactor evidence="9">
        <name>Mg(2+)</name>
        <dbReference type="ChEBI" id="CHEBI:18420"/>
    </cofactor>
</comment>
<organism evidence="10 11">
    <name type="scientific">Rhizobium altiplani</name>
    <dbReference type="NCBI Taxonomy" id="1864509"/>
    <lineage>
        <taxon>Bacteria</taxon>
        <taxon>Pseudomonadati</taxon>
        <taxon>Pseudomonadota</taxon>
        <taxon>Alphaproteobacteria</taxon>
        <taxon>Hyphomicrobiales</taxon>
        <taxon>Rhizobiaceae</taxon>
        <taxon>Rhizobium/Agrobacterium group</taxon>
        <taxon>Rhizobium</taxon>
    </lineage>
</organism>
<feature type="binding site" evidence="9">
    <location>
        <begin position="100"/>
        <end position="103"/>
    </location>
    <ligand>
        <name>ATP</name>
        <dbReference type="ChEBI" id="CHEBI:30616"/>
    </ligand>
</feature>
<evidence type="ECO:0000256" key="6">
    <source>
        <dbReference type="ARBA" id="ARBA00022840"/>
    </source>
</evidence>
<dbReference type="OrthoDB" id="9802097at2"/>
<dbReference type="GO" id="GO:0004141">
    <property type="term" value="F:dethiobiotin synthase activity"/>
    <property type="evidence" value="ECO:0007669"/>
    <property type="project" value="UniProtKB-UniRule"/>
</dbReference>